<evidence type="ECO:0000256" key="1">
    <source>
        <dbReference type="SAM" id="Phobius"/>
    </source>
</evidence>
<reference evidence="3" key="1">
    <citation type="submission" date="2015-08" db="EMBL/GenBank/DDBJ databases">
        <authorList>
            <person name="Varghese N."/>
        </authorList>
    </citation>
    <scope>NUCLEOTIDE SEQUENCE [LARGE SCALE GENOMIC DNA]</scope>
    <source>
        <strain evidence="3">DSM 27808</strain>
    </source>
</reference>
<organism evidence="2 3">
    <name type="scientific">Pseudidiomarina woesei</name>
    <dbReference type="NCBI Taxonomy" id="1381080"/>
    <lineage>
        <taxon>Bacteria</taxon>
        <taxon>Pseudomonadati</taxon>
        <taxon>Pseudomonadota</taxon>
        <taxon>Gammaproteobacteria</taxon>
        <taxon>Alteromonadales</taxon>
        <taxon>Idiomarinaceae</taxon>
        <taxon>Pseudidiomarina</taxon>
    </lineage>
</organism>
<accession>A0A0K6GYI0</accession>
<gene>
    <name evidence="2" type="ORF">Ga0061064_0773</name>
</gene>
<evidence type="ECO:0008006" key="4">
    <source>
        <dbReference type="Google" id="ProtNLM"/>
    </source>
</evidence>
<dbReference type="EMBL" id="CYHB01000001">
    <property type="protein sequence ID" value="CUA83796.1"/>
    <property type="molecule type" value="Genomic_DNA"/>
</dbReference>
<sequence>MRTKESGFATITLTVLLLSVIILVTLYTARFKVQEQRIMRNHAGMQEATMVADAALEQMVMLINAERSNLDRTVVSNIAGATYSATLSSERFNGTQWGNVDVVNIALSANSADGRATRNVNQQVAVLPMIRSAPDTPVAIKGSMNVSGNFQVVANPNGGGDGVPLSIWTEGDVDINGSGSTCGQQEFTQGNCSSQPFSERGDHGVDILDNDPNFPDDLLEYLFGVSEPNWTDLRDSATQIVNNCDTIGPHSTGLIWVVGNCAPSVDIGSPENPVALVIQNGNLAINGNTVVNGLVFAFKTPSDTGDYEVKLNGGATINGAVMANFDPDLSNGTLIVRYHEEILTNLVTNDAFKRVTRVGGSWRDF</sequence>
<keyword evidence="3" id="KW-1185">Reference proteome</keyword>
<keyword evidence="1" id="KW-0812">Transmembrane</keyword>
<keyword evidence="1" id="KW-0472">Membrane</keyword>
<dbReference type="RefSeq" id="WP_055438422.1">
    <property type="nucleotide sequence ID" value="NZ_CYHB01000001.1"/>
</dbReference>
<name>A0A0K6GYI0_9GAMM</name>
<dbReference type="AlphaFoldDB" id="A0A0K6GYI0"/>
<dbReference type="OrthoDB" id="6017064at2"/>
<proteinExistence type="predicted"/>
<evidence type="ECO:0000313" key="3">
    <source>
        <dbReference type="Proteomes" id="UP000182598"/>
    </source>
</evidence>
<keyword evidence="1" id="KW-1133">Transmembrane helix</keyword>
<dbReference type="Proteomes" id="UP000182598">
    <property type="component" value="Unassembled WGS sequence"/>
</dbReference>
<protein>
    <recommendedName>
        <fullName evidence="4">Tfp pilus assembly protein PilX</fullName>
    </recommendedName>
</protein>
<evidence type="ECO:0000313" key="2">
    <source>
        <dbReference type="EMBL" id="CUA83796.1"/>
    </source>
</evidence>
<feature type="transmembrane region" description="Helical" evidence="1">
    <location>
        <begin position="6"/>
        <end position="29"/>
    </location>
</feature>